<dbReference type="EMBL" id="BMJQ01000014">
    <property type="protein sequence ID" value="GGF36993.1"/>
    <property type="molecule type" value="Genomic_DNA"/>
</dbReference>
<dbReference type="AlphaFoldDB" id="A0A8J3E613"/>
<dbReference type="Pfam" id="PF10988">
    <property type="entry name" value="DUF2807"/>
    <property type="match status" value="1"/>
</dbReference>
<dbReference type="InterPro" id="IPR021255">
    <property type="entry name" value="DUF2807"/>
</dbReference>
<keyword evidence="1" id="KW-0732">Signal</keyword>
<sequence>MSRHSLSAAAATLIVLSLASLAARAETVNQTLDGKALSIDLACVDRVEIQPKPGLSGKVVVEATSNKDGELKDFVFKGGETASVTRERRSCTSTVLDRPKTTVSIQVPAGTPIDIKNGGSTNYVVGAVGASLHARLAGSGYLTAVSATDVDIHVTGSSNVNIGQTNGSAEVQIAGSGDVRIGDAEMPSLKIKVSGSGNIAIDNGGIGTLTASVAGSGNLRVMATVQDATLSTVGSGNIEVAKVTGSLSSNKAGSGTIRAGRS</sequence>
<dbReference type="Gene3D" id="2.160.20.120">
    <property type="match status" value="1"/>
</dbReference>
<gene>
    <name evidence="3" type="ORF">GCM10011611_49340</name>
</gene>
<evidence type="ECO:0000256" key="1">
    <source>
        <dbReference type="SAM" id="SignalP"/>
    </source>
</evidence>
<dbReference type="RefSeq" id="WP_189050738.1">
    <property type="nucleotide sequence ID" value="NZ_BMJQ01000014.1"/>
</dbReference>
<dbReference type="Proteomes" id="UP000646365">
    <property type="component" value="Unassembled WGS sequence"/>
</dbReference>
<name>A0A8J3E613_9PROT</name>
<reference evidence="3" key="2">
    <citation type="submission" date="2020-09" db="EMBL/GenBank/DDBJ databases">
        <authorList>
            <person name="Sun Q."/>
            <person name="Zhou Y."/>
        </authorList>
    </citation>
    <scope>NUCLEOTIDE SEQUENCE</scope>
    <source>
        <strain evidence="3">CGMCC 1.15725</strain>
    </source>
</reference>
<evidence type="ECO:0000313" key="4">
    <source>
        <dbReference type="Proteomes" id="UP000646365"/>
    </source>
</evidence>
<feature type="signal peptide" evidence="1">
    <location>
        <begin position="1"/>
        <end position="25"/>
    </location>
</feature>
<reference evidence="3" key="1">
    <citation type="journal article" date="2014" name="Int. J. Syst. Evol. Microbiol.">
        <title>Complete genome sequence of Corynebacterium casei LMG S-19264T (=DSM 44701T), isolated from a smear-ripened cheese.</title>
        <authorList>
            <consortium name="US DOE Joint Genome Institute (JGI-PGF)"/>
            <person name="Walter F."/>
            <person name="Albersmeier A."/>
            <person name="Kalinowski J."/>
            <person name="Ruckert C."/>
        </authorList>
    </citation>
    <scope>NUCLEOTIDE SEQUENCE</scope>
    <source>
        <strain evidence="3">CGMCC 1.15725</strain>
    </source>
</reference>
<keyword evidence="4" id="KW-1185">Reference proteome</keyword>
<proteinExistence type="predicted"/>
<evidence type="ECO:0000313" key="3">
    <source>
        <dbReference type="EMBL" id="GGF36993.1"/>
    </source>
</evidence>
<feature type="chain" id="PRO_5035157905" description="Putative auto-transporter adhesin head GIN domain-containing protein" evidence="1">
    <location>
        <begin position="26"/>
        <end position="262"/>
    </location>
</feature>
<accession>A0A8J3E613</accession>
<protein>
    <recommendedName>
        <fullName evidence="2">Putative auto-transporter adhesin head GIN domain-containing protein</fullName>
    </recommendedName>
</protein>
<evidence type="ECO:0000259" key="2">
    <source>
        <dbReference type="Pfam" id="PF10988"/>
    </source>
</evidence>
<feature type="domain" description="Putative auto-transporter adhesin head GIN" evidence="2">
    <location>
        <begin position="50"/>
        <end position="222"/>
    </location>
</feature>
<comment type="caution">
    <text evidence="3">The sequence shown here is derived from an EMBL/GenBank/DDBJ whole genome shotgun (WGS) entry which is preliminary data.</text>
</comment>
<organism evidence="3 4">
    <name type="scientific">Aliidongia dinghuensis</name>
    <dbReference type="NCBI Taxonomy" id="1867774"/>
    <lineage>
        <taxon>Bacteria</taxon>
        <taxon>Pseudomonadati</taxon>
        <taxon>Pseudomonadota</taxon>
        <taxon>Alphaproteobacteria</taxon>
        <taxon>Rhodospirillales</taxon>
        <taxon>Dongiaceae</taxon>
        <taxon>Aliidongia</taxon>
    </lineage>
</organism>